<keyword evidence="10 11" id="KW-0472">Membrane</keyword>
<dbReference type="GO" id="GO:0003755">
    <property type="term" value="F:peptidyl-prolyl cis-trans isomerase activity"/>
    <property type="evidence" value="ECO:0007669"/>
    <property type="project" value="UniProtKB-KW"/>
</dbReference>
<dbReference type="PROSITE" id="PS50920">
    <property type="entry name" value="SOLCAR"/>
    <property type="match status" value="2"/>
</dbReference>
<evidence type="ECO:0000256" key="10">
    <source>
        <dbReference type="ARBA" id="ARBA00023136"/>
    </source>
</evidence>
<evidence type="ECO:0000256" key="3">
    <source>
        <dbReference type="ARBA" id="ARBA00013194"/>
    </source>
</evidence>
<feature type="compositionally biased region" description="Low complexity" evidence="13">
    <location>
        <begin position="708"/>
        <end position="747"/>
    </location>
</feature>
<evidence type="ECO:0000256" key="5">
    <source>
        <dbReference type="ARBA" id="ARBA00022692"/>
    </source>
</evidence>
<dbReference type="SUPFAM" id="SSF54495">
    <property type="entry name" value="UBC-like"/>
    <property type="match status" value="1"/>
</dbReference>
<dbReference type="Gene3D" id="1.50.40.10">
    <property type="entry name" value="Mitochondrial carrier domain"/>
    <property type="match status" value="1"/>
</dbReference>
<accession>A0AAN6REC2</accession>
<evidence type="ECO:0000256" key="7">
    <source>
        <dbReference type="ARBA" id="ARBA00022792"/>
    </source>
</evidence>
<evidence type="ECO:0000256" key="9">
    <source>
        <dbReference type="ARBA" id="ARBA00023110"/>
    </source>
</evidence>
<feature type="compositionally biased region" description="Polar residues" evidence="13">
    <location>
        <begin position="1583"/>
        <end position="1604"/>
    </location>
</feature>
<dbReference type="Pfam" id="PF00179">
    <property type="entry name" value="UQ_con"/>
    <property type="match status" value="1"/>
</dbReference>
<evidence type="ECO:0000259" key="16">
    <source>
        <dbReference type="PROSITE" id="PS51698"/>
    </source>
</evidence>
<evidence type="ECO:0000256" key="4">
    <source>
        <dbReference type="ARBA" id="ARBA00022448"/>
    </source>
</evidence>
<name>A0AAN6REC2_9PLEO</name>
<reference evidence="17 18" key="1">
    <citation type="submission" date="2021-02" db="EMBL/GenBank/DDBJ databases">
        <title>Genome assembly of Pseudopithomyces chartarum.</title>
        <authorList>
            <person name="Jauregui R."/>
            <person name="Singh J."/>
            <person name="Voisey C."/>
        </authorList>
    </citation>
    <scope>NUCLEOTIDE SEQUENCE [LARGE SCALE GENOMIC DNA]</scope>
    <source>
        <strain evidence="17 18">AGR01</strain>
    </source>
</reference>
<evidence type="ECO:0000256" key="8">
    <source>
        <dbReference type="ARBA" id="ARBA00022989"/>
    </source>
</evidence>
<dbReference type="SUPFAM" id="SSF57850">
    <property type="entry name" value="RING/U-box"/>
    <property type="match status" value="1"/>
</dbReference>
<feature type="region of interest" description="Disordered" evidence="13">
    <location>
        <begin position="1582"/>
        <end position="1604"/>
    </location>
</feature>
<feature type="domain" description="U-box" evidence="16">
    <location>
        <begin position="1746"/>
        <end position="1819"/>
    </location>
</feature>
<keyword evidence="6" id="KW-0677">Repeat</keyword>
<keyword evidence="12" id="KW-0175">Coiled coil</keyword>
<proteinExistence type="inferred from homology"/>
<keyword evidence="8" id="KW-1133">Transmembrane helix</keyword>
<keyword evidence="7" id="KW-0999">Mitochondrion inner membrane</keyword>
<evidence type="ECO:0000256" key="2">
    <source>
        <dbReference type="ARBA" id="ARBA00006375"/>
    </source>
</evidence>
<dbReference type="SUPFAM" id="SSF103506">
    <property type="entry name" value="Mitochondrial carrier"/>
    <property type="match status" value="1"/>
</dbReference>
<dbReference type="InterPro" id="IPR002035">
    <property type="entry name" value="VWF_A"/>
</dbReference>
<feature type="compositionally biased region" description="Basic and acidic residues" evidence="13">
    <location>
        <begin position="609"/>
        <end position="618"/>
    </location>
</feature>
<feature type="compositionally biased region" description="Low complexity" evidence="13">
    <location>
        <begin position="554"/>
        <end position="565"/>
    </location>
</feature>
<keyword evidence="9" id="KW-0413">Isomerase</keyword>
<feature type="domain" description="UBC core" evidence="14">
    <location>
        <begin position="2287"/>
        <end position="2433"/>
    </location>
</feature>
<comment type="subcellular location">
    <subcellularLocation>
        <location evidence="1">Membrane</location>
        <topology evidence="1">Multi-pass membrane protein</topology>
    </subcellularLocation>
</comment>
<dbReference type="InterPro" id="IPR016135">
    <property type="entry name" value="UBQ-conjugating_enzyme/RWD"/>
</dbReference>
<evidence type="ECO:0000259" key="15">
    <source>
        <dbReference type="PROSITE" id="PS50234"/>
    </source>
</evidence>
<keyword evidence="9" id="KW-0697">Rotamase</keyword>
<evidence type="ECO:0000259" key="14">
    <source>
        <dbReference type="PROSITE" id="PS50127"/>
    </source>
</evidence>
<dbReference type="InterPro" id="IPR000608">
    <property type="entry name" value="UBC"/>
</dbReference>
<dbReference type="PROSITE" id="PS50127">
    <property type="entry name" value="UBC_2"/>
    <property type="match status" value="1"/>
</dbReference>
<dbReference type="InterPro" id="IPR036465">
    <property type="entry name" value="vWFA_dom_sf"/>
</dbReference>
<dbReference type="SUPFAM" id="SSF53300">
    <property type="entry name" value="vWA-like"/>
    <property type="match status" value="1"/>
</dbReference>
<dbReference type="PROSITE" id="PS51698">
    <property type="entry name" value="U_BOX"/>
    <property type="match status" value="1"/>
</dbReference>
<keyword evidence="4" id="KW-0813">Transport</keyword>
<dbReference type="PROSITE" id="PS50234">
    <property type="entry name" value="VWFA"/>
    <property type="match status" value="1"/>
</dbReference>
<dbReference type="GO" id="GO:0006862">
    <property type="term" value="P:nucleotide transport"/>
    <property type="evidence" value="ECO:0007669"/>
    <property type="project" value="InterPro"/>
</dbReference>
<feature type="compositionally biased region" description="Polar residues" evidence="13">
    <location>
        <begin position="566"/>
        <end position="582"/>
    </location>
</feature>
<evidence type="ECO:0000313" key="17">
    <source>
        <dbReference type="EMBL" id="KAK3202175.1"/>
    </source>
</evidence>
<gene>
    <name evidence="17" type="ORF">GRF29_161g397073</name>
</gene>
<keyword evidence="7" id="KW-0496">Mitochondrion</keyword>
<dbReference type="InterPro" id="IPR023395">
    <property type="entry name" value="MCP_dom_sf"/>
</dbReference>
<evidence type="ECO:0000256" key="1">
    <source>
        <dbReference type="ARBA" id="ARBA00004141"/>
    </source>
</evidence>
<dbReference type="Gene3D" id="3.40.50.410">
    <property type="entry name" value="von Willebrand factor, type A domain"/>
    <property type="match status" value="1"/>
</dbReference>
<feature type="repeat" description="Solcar" evidence="11">
    <location>
        <begin position="58"/>
        <end position="140"/>
    </location>
</feature>
<dbReference type="SMART" id="SM00212">
    <property type="entry name" value="UBCc"/>
    <property type="match status" value="1"/>
</dbReference>
<feature type="compositionally biased region" description="Polar residues" evidence="13">
    <location>
        <begin position="634"/>
        <end position="645"/>
    </location>
</feature>
<feature type="compositionally biased region" description="Low complexity" evidence="13">
    <location>
        <begin position="683"/>
        <end position="694"/>
    </location>
</feature>
<dbReference type="InterPro" id="IPR013083">
    <property type="entry name" value="Znf_RING/FYVE/PHD"/>
</dbReference>
<dbReference type="CDD" id="cd00198">
    <property type="entry name" value="vWFA"/>
    <property type="match status" value="1"/>
</dbReference>
<protein>
    <recommendedName>
        <fullName evidence="3">peptidylprolyl isomerase</fullName>
        <ecNumber evidence="3">5.2.1.8</ecNumber>
    </recommendedName>
</protein>
<dbReference type="Gene3D" id="3.30.40.10">
    <property type="entry name" value="Zinc/RING finger domain, C3HC4 (zinc finger)"/>
    <property type="match status" value="1"/>
</dbReference>
<dbReference type="GO" id="GO:0016567">
    <property type="term" value="P:protein ubiquitination"/>
    <property type="evidence" value="ECO:0007669"/>
    <property type="project" value="InterPro"/>
</dbReference>
<evidence type="ECO:0000256" key="6">
    <source>
        <dbReference type="ARBA" id="ARBA00022737"/>
    </source>
</evidence>
<comment type="similarity">
    <text evidence="2">Belongs to the mitochondrial carrier (TC 2.A.29) family.</text>
</comment>
<dbReference type="GO" id="GO:0055085">
    <property type="term" value="P:transmembrane transport"/>
    <property type="evidence" value="ECO:0007669"/>
    <property type="project" value="InterPro"/>
</dbReference>
<dbReference type="PANTHER" id="PTHR45683">
    <property type="entry name" value="MITOCHONDRIAL NICOTINAMIDE ADENINE DINUCLEOTIDE TRANSPORTER 1-RELATED-RELATED"/>
    <property type="match status" value="1"/>
</dbReference>
<feature type="coiled-coil region" evidence="12">
    <location>
        <begin position="1674"/>
        <end position="1701"/>
    </location>
</feature>
<feature type="repeat" description="Solcar" evidence="11">
    <location>
        <begin position="1"/>
        <end position="44"/>
    </location>
</feature>
<dbReference type="GO" id="GO:0004842">
    <property type="term" value="F:ubiquitin-protein transferase activity"/>
    <property type="evidence" value="ECO:0007669"/>
    <property type="project" value="InterPro"/>
</dbReference>
<comment type="caution">
    <text evidence="17">The sequence shown here is derived from an EMBL/GenBank/DDBJ whole genome shotgun (WGS) entry which is preliminary data.</text>
</comment>
<dbReference type="Pfam" id="PF04564">
    <property type="entry name" value="U-box"/>
    <property type="match status" value="1"/>
</dbReference>
<evidence type="ECO:0000256" key="13">
    <source>
        <dbReference type="SAM" id="MobiDB-lite"/>
    </source>
</evidence>
<dbReference type="EMBL" id="WVTA01000014">
    <property type="protein sequence ID" value="KAK3202175.1"/>
    <property type="molecule type" value="Genomic_DNA"/>
</dbReference>
<dbReference type="Proteomes" id="UP001280581">
    <property type="component" value="Unassembled WGS sequence"/>
</dbReference>
<dbReference type="CDD" id="cd16655">
    <property type="entry name" value="RING-Ubox_WDSUB1-like"/>
    <property type="match status" value="1"/>
</dbReference>
<evidence type="ECO:0000256" key="12">
    <source>
        <dbReference type="SAM" id="Coils"/>
    </source>
</evidence>
<dbReference type="InterPro" id="IPR003613">
    <property type="entry name" value="Ubox_domain"/>
</dbReference>
<evidence type="ECO:0000256" key="11">
    <source>
        <dbReference type="PROSITE-ProRule" id="PRU00282"/>
    </source>
</evidence>
<feature type="compositionally biased region" description="Pro residues" evidence="13">
    <location>
        <begin position="651"/>
        <end position="665"/>
    </location>
</feature>
<keyword evidence="18" id="KW-1185">Reference proteome</keyword>
<sequence>MTQGLVHVYETRGLKGLWAGFLPSTLGVAHGAVQFAIYEKMKARRSEALGGQPLSNWDYIYMSGSSKLLAGAITYPYQPIRARMQRYDAANEYKGLADVLRKTWRNEGFLAFYKGVVPNTLRVIPTTIVTFLVLFNVIRLQATALVNVIPWLILTRQHGSIISCLSEYKAPKTTAILGPSTHSTLHCSYFLTFWTPNAHAQNAHNYQAWPGAKDAPAPSKSLLQIYATTLGPSRNTNLARSFVSTLDTTQLSDFIVWILYFEVVEFPDAPASWYQHIEPANMRGWIALGTFLVKHPDHGSQLFALDSICDRLVLKRSVVYKYLMKLSSPGEMAKTQIANTLCQAETRSRSQLEILELVQGVLHDVYYIAEHIEPSVGSIFEKWQDEVILRVRGYLSQVIAPRIAHVRLGKPKFTGSTSEYLPKEVKQALRLTYLYETMLLERSVPLVWYGIFPDDASSTAVRATNGHNSFDVVGSVEDQCHLERSRSPTNLRSQNRALRAEVVYLRKENGSLVETTEKLAQEVATYGRHLPNSYTRPAWGPHETSTFTPTSDARVPVPGRPRSPSDNAASTSLPMVSHQSEPPSAAATPSDEPEHPGSQRRPKTSGNRSYEDLFRGLDQHPVLSRPLMHPGTGQPLSRTNSTSFEGNCPTFRPPRPRTPQRPPSPRSVTISTIPPSMPPSPRSPLIYSYSTSSNTPPPNDATPRYNPSRSSSTKSNMTTTTSGTNTTTASRSSSTASRLSKRTASTRPTQCSMPVQSGRHNSLAEFQARQANIANVQQPISPYAEISNPLDKARDPVRSSTTLTESLTQLRISEVRKHAFTENLGDGEDKHTVVPSKSCQSLASPELNRHTGRHPNRVINMARYPVTVALPNGQVATRLLVVLSPDQLCSAMLEKVKNRYPTDLPITLHLNSADGPILDAEDSLGDTIIEASDAIFAVLGTSETAISTSQGASASLALHTSQPDGASLKVRVITPELARSHPNTNDIPLMAGTVTMATTLKQLRRRVEQHLGCANETQIGSGDDPSIFCNCGFARLIDSRATLQDDRMIDNSALSVVVVVHEHNQVTTLPIVEPTLESIESTVQQHFPTDAAQNEMFVIGGVQEPQSSSSTTRFLKLPVVALCASISHPAKDKAYSNTPLPVAPSSRKVVVDIHTSEMPIHITAHNQGISLQSAHLDDITIDGVLNIYAVKRFASDSVNDFTGKAEGKDRIFRQNPAWEHPLGQSERGLANLLSSLRVFTHRIHPREMEEQEQDAVLHMIMLLTQFPPTVRAFKVLMRGETLVYPECASIVQCFYEVLKDVVPSRVIKHDPTRLLEGSRLLCGLILEKAKHLKVLMRRKDNEDSPYTTSFSVHELRNLITMQPVVNPVLISSSLVDQGFFYAFKAGGPLIWSNEDEEPLAIDKPLLRACLLSGGVNKQALSFDISAAVENLFYTDGGDVTKVITSAELSDLQYLSGLCDRNKLSVLQPSALPSADPPVLTLDRKGLLAVYTGRKGCGHAGQDIEMFRPTSDVIVEAVDVSIITQLLIPILAQYAADGTGVFESFGDQNRQVKSPDEVIMICVDASASMDDRCGFVDVEENENAETLPNDENNAASGSDSQSDTENLLFDRPALDELKEYLAEHESFEDMLAITQSGIGESHQAMNAVQALEILRLLLSRQITADEKRLARMSRRYSHRQMMQNAERDLATLKNRRISLTRYEDALVAFLVYRAESTTPDQVLTWSAGDEVPKVAKKHSLEVDMNFDIPTDYLCPISSELMENPVSTVDGFTYERKNIERWLQSHNTSPCTNLVLEDVELRPNYQLKRSIASWAAGEDIYLRYSFMYKDAMNISLQSPLDSYAFKVPRNISLKDLYHLAFRITKGRYTAISLQHQNSILVPTEQLAREYVVGTSPVAVVPIQQGYVHASSSEEHEDLCLIKVYTSYHKMAFSYWETKSNSKTLASIVFRYYRYLAGKYHHLNVKAPSSIWSDMMHQGDGKYRARLHDHCENLSRFLIPANAKGRLIYEPLFGQESDGHSILPGNEARNQNELLVFKVLISDQQKPTSRPQLSRLDVLKQMFGAFVNRILAYGYQTHMGLVTFRSEASLTQEITNAIENFRHQLNNITASGDTALWDALSLARDSLVHYGAKYPNAKLRIICLSDGGDTKSKHAAHDVAAALVADNITVDSFCLGREKMDNLFGISYLTGGYKFQPDELEHAMAICELEPVLSILERPDITLPNFLPRFNHLIRLRKAVGNAKVDVVDRDTFPLRKEHPLLSESYIELGGFAHTGTNGFNIATRRDTNMRLSRIHNEIRNSAAKGHPHYDVYVCESNMVMWKIVMQGPPGSAYASGTFLLYLEMGDDYPMFPPKGRFITPIYHPNINRHGRICHSIFDRNWTVDTSNKDVIDTIYSLLLVPEFSDPINTVVTLNFHWDEVQFVVEAERHIQKHASKDRAEWKREIVEM</sequence>
<dbReference type="Gene3D" id="3.10.110.10">
    <property type="entry name" value="Ubiquitin Conjugating Enzyme"/>
    <property type="match status" value="1"/>
</dbReference>
<dbReference type="GO" id="GO:0016020">
    <property type="term" value="C:membrane"/>
    <property type="evidence" value="ECO:0007669"/>
    <property type="project" value="UniProtKB-SubCell"/>
</dbReference>
<dbReference type="Pfam" id="PF00153">
    <property type="entry name" value="Mito_carr"/>
    <property type="match status" value="2"/>
</dbReference>
<dbReference type="EC" id="5.2.1.8" evidence="3"/>
<evidence type="ECO:0000313" key="18">
    <source>
        <dbReference type="Proteomes" id="UP001280581"/>
    </source>
</evidence>
<dbReference type="InterPro" id="IPR018108">
    <property type="entry name" value="MCP_transmembrane"/>
</dbReference>
<feature type="domain" description="VWFA" evidence="15">
    <location>
        <begin position="2036"/>
        <end position="2213"/>
    </location>
</feature>
<keyword evidence="5 11" id="KW-0812">Transmembrane</keyword>
<feature type="region of interest" description="Disordered" evidence="13">
    <location>
        <begin position="530"/>
        <end position="756"/>
    </location>
</feature>
<dbReference type="SMART" id="SM00504">
    <property type="entry name" value="Ubox"/>
    <property type="match status" value="1"/>
</dbReference>
<dbReference type="InterPro" id="IPR044712">
    <property type="entry name" value="SLC25A32-like"/>
</dbReference>
<organism evidence="17 18">
    <name type="scientific">Pseudopithomyces chartarum</name>
    <dbReference type="NCBI Taxonomy" id="1892770"/>
    <lineage>
        <taxon>Eukaryota</taxon>
        <taxon>Fungi</taxon>
        <taxon>Dikarya</taxon>
        <taxon>Ascomycota</taxon>
        <taxon>Pezizomycotina</taxon>
        <taxon>Dothideomycetes</taxon>
        <taxon>Pleosporomycetidae</taxon>
        <taxon>Pleosporales</taxon>
        <taxon>Massarineae</taxon>
        <taxon>Didymosphaeriaceae</taxon>
        <taxon>Pseudopithomyces</taxon>
    </lineage>
</organism>